<feature type="transmembrane region" description="Helical" evidence="1">
    <location>
        <begin position="12"/>
        <end position="30"/>
    </location>
</feature>
<dbReference type="EMBL" id="JAUHHV010000004">
    <property type="protein sequence ID" value="KAK1428114.1"/>
    <property type="molecule type" value="Genomic_DNA"/>
</dbReference>
<sequence>MVTKGYEQCVNVLSWACVHNLLLILVIIIFEPSLTLKTHTFTPAAEHNPILAIIFIQHDYMSNCGDI</sequence>
<gene>
    <name evidence="2" type="ORF">QVD17_16942</name>
</gene>
<reference evidence="2" key="1">
    <citation type="journal article" date="2023" name="bioRxiv">
        <title>Improved chromosome-level genome assembly for marigold (Tagetes erecta).</title>
        <authorList>
            <person name="Jiang F."/>
            <person name="Yuan L."/>
            <person name="Wang S."/>
            <person name="Wang H."/>
            <person name="Xu D."/>
            <person name="Wang A."/>
            <person name="Fan W."/>
        </authorList>
    </citation>
    <scope>NUCLEOTIDE SEQUENCE</scope>
    <source>
        <strain evidence="2">WSJ</strain>
        <tissue evidence="2">Leaf</tissue>
    </source>
</reference>
<keyword evidence="1" id="KW-0472">Membrane</keyword>
<keyword evidence="3" id="KW-1185">Reference proteome</keyword>
<accession>A0AAD8KRG9</accession>
<keyword evidence="1" id="KW-1133">Transmembrane helix</keyword>
<proteinExistence type="predicted"/>
<evidence type="ECO:0000313" key="2">
    <source>
        <dbReference type="EMBL" id="KAK1428114.1"/>
    </source>
</evidence>
<evidence type="ECO:0000256" key="1">
    <source>
        <dbReference type="SAM" id="Phobius"/>
    </source>
</evidence>
<organism evidence="2 3">
    <name type="scientific">Tagetes erecta</name>
    <name type="common">African marigold</name>
    <dbReference type="NCBI Taxonomy" id="13708"/>
    <lineage>
        <taxon>Eukaryota</taxon>
        <taxon>Viridiplantae</taxon>
        <taxon>Streptophyta</taxon>
        <taxon>Embryophyta</taxon>
        <taxon>Tracheophyta</taxon>
        <taxon>Spermatophyta</taxon>
        <taxon>Magnoliopsida</taxon>
        <taxon>eudicotyledons</taxon>
        <taxon>Gunneridae</taxon>
        <taxon>Pentapetalae</taxon>
        <taxon>asterids</taxon>
        <taxon>campanulids</taxon>
        <taxon>Asterales</taxon>
        <taxon>Asteraceae</taxon>
        <taxon>Asteroideae</taxon>
        <taxon>Heliantheae alliance</taxon>
        <taxon>Tageteae</taxon>
        <taxon>Tagetes</taxon>
    </lineage>
</organism>
<comment type="caution">
    <text evidence="2">The sequence shown here is derived from an EMBL/GenBank/DDBJ whole genome shotgun (WGS) entry which is preliminary data.</text>
</comment>
<name>A0AAD8KRG9_TARER</name>
<dbReference type="AlphaFoldDB" id="A0AAD8KRG9"/>
<dbReference type="Proteomes" id="UP001229421">
    <property type="component" value="Unassembled WGS sequence"/>
</dbReference>
<keyword evidence="1" id="KW-0812">Transmembrane</keyword>
<evidence type="ECO:0000313" key="3">
    <source>
        <dbReference type="Proteomes" id="UP001229421"/>
    </source>
</evidence>
<protein>
    <submittedName>
        <fullName evidence="2">Uncharacterized protein</fullName>
    </submittedName>
</protein>